<dbReference type="VEuPathDB" id="VectorBase:ADAC001054"/>
<dbReference type="InterPro" id="IPR009829">
    <property type="entry name" value="SKA1"/>
</dbReference>
<comment type="similarity">
    <text evidence="1">Belongs to the SKA1 family.</text>
</comment>
<sequence>MNDLGHIFQKQLEKIERIELFLNIYKCKDLVEDDLRAVRKDGREAADRVYRAKEYLEGDRSQKLFHYAEIMKKMRRNERLMLHLLEITAGQQSNKATTVEPSETPLAKQLPLKENNGPGGIPSKMHLQDYSKSPFVSRTKSRKMKFYDFECEITEGQFETIPKYLRGRMQLAELQQFLETEIVKCFEEKYTLIYKTRKAIVNQQELAIWSEYNLLQSNFPDQTFITQEDIARKNGKLLDKKSYIKLQMLRHLHILQEARHEGKVYFLWIYQRNAV</sequence>
<dbReference type="PANTHER" id="PTHR28573">
    <property type="entry name" value="SPINDLE AND KINETOCHORE-ASSOCIATED PROTEIN 1"/>
    <property type="match status" value="1"/>
</dbReference>
<keyword evidence="6" id="KW-1185">Reference proteome</keyword>
<dbReference type="Proteomes" id="UP000000673">
    <property type="component" value="Unassembled WGS sequence"/>
</dbReference>
<evidence type="ECO:0000313" key="4">
    <source>
        <dbReference type="EMBL" id="ETN67145.1"/>
    </source>
</evidence>
<evidence type="ECO:0000313" key="6">
    <source>
        <dbReference type="Proteomes" id="UP000000673"/>
    </source>
</evidence>
<dbReference type="Pfam" id="PF07160">
    <property type="entry name" value="SKA1"/>
    <property type="match status" value="1"/>
</dbReference>
<protein>
    <recommendedName>
        <fullName evidence="2">SKA complex subunit 1</fullName>
    </recommendedName>
    <alternativeName>
        <fullName evidence="3">Spindle and kinetochore-associated protein 1</fullName>
    </alternativeName>
</protein>
<dbReference type="GO" id="GO:0005876">
    <property type="term" value="C:spindle microtubule"/>
    <property type="evidence" value="ECO:0007669"/>
    <property type="project" value="TreeGrafter"/>
</dbReference>
<dbReference type="GO" id="GO:0008017">
    <property type="term" value="F:microtubule binding"/>
    <property type="evidence" value="ECO:0007669"/>
    <property type="project" value="InterPro"/>
</dbReference>
<evidence type="ECO:0000256" key="2">
    <source>
        <dbReference type="ARBA" id="ARBA00047182"/>
    </source>
</evidence>
<dbReference type="PANTHER" id="PTHR28573:SF1">
    <property type="entry name" value="SPINDLE AND KINETOCHORE-ASSOCIATED PROTEIN 1"/>
    <property type="match status" value="1"/>
</dbReference>
<reference evidence="4" key="2">
    <citation type="submission" date="2010-05" db="EMBL/GenBank/DDBJ databases">
        <authorList>
            <person name="Almeida L.G."/>
            <person name="Nicolas M.F."/>
            <person name="Souza R.C."/>
            <person name="Vasconcelos A.T.R."/>
        </authorList>
    </citation>
    <scope>NUCLEOTIDE SEQUENCE</scope>
</reference>
<dbReference type="HOGENOM" id="CLU_1039078_0_0_1"/>
<evidence type="ECO:0000256" key="3">
    <source>
        <dbReference type="ARBA" id="ARBA00047202"/>
    </source>
</evidence>
<name>W5JVQ8_ANODA</name>
<dbReference type="InterPro" id="IPR042031">
    <property type="entry name" value="SKA1_MBD_sf"/>
</dbReference>
<reference evidence="4 6" key="1">
    <citation type="journal article" date="2010" name="BMC Genomics">
        <title>Combination of measures distinguishes pre-miRNAs from other stem-loops in the genome of the newly sequenced Anopheles darlingi.</title>
        <authorList>
            <person name="Mendes N.D."/>
            <person name="Freitas A.T."/>
            <person name="Vasconcelos A.T."/>
            <person name="Sagot M.F."/>
        </authorList>
    </citation>
    <scope>NUCLEOTIDE SEQUENCE</scope>
</reference>
<proteinExistence type="inferred from homology"/>
<dbReference type="GO" id="GO:0072686">
    <property type="term" value="C:mitotic spindle"/>
    <property type="evidence" value="ECO:0007669"/>
    <property type="project" value="TreeGrafter"/>
</dbReference>
<gene>
    <name evidence="4" type="ORF">AND_001054</name>
</gene>
<dbReference type="Gene3D" id="1.10.10.1890">
    <property type="entry name" value="Ska1 microtubule binding domain-like"/>
    <property type="match status" value="1"/>
</dbReference>
<dbReference type="VEuPathDB" id="VectorBase:ADAR2_001118"/>
<dbReference type="GO" id="GO:0000940">
    <property type="term" value="C:outer kinetochore"/>
    <property type="evidence" value="ECO:0007669"/>
    <property type="project" value="TreeGrafter"/>
</dbReference>
<reference evidence="4" key="3">
    <citation type="journal article" date="2013" name="Nucleic Acids Res.">
        <title>The genome of Anopheles darlingi, the main neotropical malaria vector.</title>
        <authorList>
            <person name="Marinotti O."/>
            <person name="Cerqueira G.C."/>
            <person name="de Almeida L.G."/>
            <person name="Ferro M.I."/>
            <person name="Loreto E.L."/>
            <person name="Zaha A."/>
            <person name="Teixeira S.M."/>
            <person name="Wespiser A.R."/>
            <person name="Almeida E Silva A."/>
            <person name="Schlindwein A.D."/>
            <person name="Pacheco A.C."/>
            <person name="Silva A.L."/>
            <person name="Graveley B.R."/>
            <person name="Walenz B.P."/>
            <person name="Lima Bde A."/>
            <person name="Ribeiro C.A."/>
            <person name="Nunes-Silva C.G."/>
            <person name="de Carvalho C.R."/>
            <person name="Soares C.M."/>
            <person name="de Menezes C.B."/>
            <person name="Matiolli C."/>
            <person name="Caffrey D."/>
            <person name="Araujo D.A."/>
            <person name="de Oliveira D.M."/>
            <person name="Golenbock D."/>
            <person name="Grisard E.C."/>
            <person name="Fantinatti-Garboggini F."/>
            <person name="de Carvalho F.M."/>
            <person name="Barcellos F.G."/>
            <person name="Prosdocimi F."/>
            <person name="May G."/>
            <person name="Azevedo Junior G.M."/>
            <person name="Guimaraes G.M."/>
            <person name="Goldman G.H."/>
            <person name="Padilha I.Q."/>
            <person name="Batista Jda S."/>
            <person name="Ferro J.A."/>
            <person name="Ribeiro J.M."/>
            <person name="Fietto J.L."/>
            <person name="Dabbas K.M."/>
            <person name="Cerdeira L."/>
            <person name="Agnez-Lima L.F."/>
            <person name="Brocchi M."/>
            <person name="de Carvalho M.O."/>
            <person name="Teixeira Mde M."/>
            <person name="Diniz Maia Mde M."/>
            <person name="Goldman M.H."/>
            <person name="Cruz Schneider M.P."/>
            <person name="Felipe M.S."/>
            <person name="Hungria M."/>
            <person name="Nicolas M.F."/>
            <person name="Pereira M."/>
            <person name="Montes M.A."/>
            <person name="Cantao M.E."/>
            <person name="Vincentz M."/>
            <person name="Rafael M.S."/>
            <person name="Silverman N."/>
            <person name="Stoco P.H."/>
            <person name="Souza R.C."/>
            <person name="Vicentini R."/>
            <person name="Gazzinelli R.T."/>
            <person name="Neves Rde O."/>
            <person name="Silva R."/>
            <person name="Astolfi-Filho S."/>
            <person name="Maciel T.E."/>
            <person name="Urmenyi T.P."/>
            <person name="Tadei W.P."/>
            <person name="Camargo E.P."/>
            <person name="de Vasconcelos A.T."/>
        </authorList>
    </citation>
    <scope>NUCLEOTIDE SEQUENCE</scope>
</reference>
<dbReference type="STRING" id="43151.W5JVQ8"/>
<dbReference type="AlphaFoldDB" id="W5JVQ8"/>
<dbReference type="GO" id="GO:0051301">
    <property type="term" value="P:cell division"/>
    <property type="evidence" value="ECO:0007669"/>
    <property type="project" value="InterPro"/>
</dbReference>
<accession>W5JVQ8</accession>
<organism evidence="4">
    <name type="scientific">Anopheles darlingi</name>
    <name type="common">Mosquito</name>
    <dbReference type="NCBI Taxonomy" id="43151"/>
    <lineage>
        <taxon>Eukaryota</taxon>
        <taxon>Metazoa</taxon>
        <taxon>Ecdysozoa</taxon>
        <taxon>Arthropoda</taxon>
        <taxon>Hexapoda</taxon>
        <taxon>Insecta</taxon>
        <taxon>Pterygota</taxon>
        <taxon>Neoptera</taxon>
        <taxon>Endopterygota</taxon>
        <taxon>Diptera</taxon>
        <taxon>Nematocera</taxon>
        <taxon>Culicoidea</taxon>
        <taxon>Culicidae</taxon>
        <taxon>Anophelinae</taxon>
        <taxon>Anopheles</taxon>
    </lineage>
</organism>
<dbReference type="EnsemblMetazoa" id="ADAC001054-RA">
    <property type="protein sequence ID" value="ADAC001054-PA"/>
    <property type="gene ID" value="ADAC001054"/>
</dbReference>
<dbReference type="GO" id="GO:0031110">
    <property type="term" value="P:regulation of microtubule polymerization or depolymerization"/>
    <property type="evidence" value="ECO:0007669"/>
    <property type="project" value="TreeGrafter"/>
</dbReference>
<dbReference type="eggNOG" id="ENOG502T7ZB">
    <property type="taxonomic scope" value="Eukaryota"/>
</dbReference>
<evidence type="ECO:0000256" key="1">
    <source>
        <dbReference type="ARBA" id="ARBA00006836"/>
    </source>
</evidence>
<reference evidence="5" key="4">
    <citation type="submission" date="2015-06" db="UniProtKB">
        <authorList>
            <consortium name="EnsemblMetazoa"/>
        </authorList>
    </citation>
    <scope>IDENTIFICATION</scope>
</reference>
<evidence type="ECO:0000313" key="5">
    <source>
        <dbReference type="EnsemblMetazoa" id="ADAC001054-PA"/>
    </source>
</evidence>
<dbReference type="GO" id="GO:0000278">
    <property type="term" value="P:mitotic cell cycle"/>
    <property type="evidence" value="ECO:0007669"/>
    <property type="project" value="TreeGrafter"/>
</dbReference>
<dbReference type="EMBL" id="ADMH02000277">
    <property type="protein sequence ID" value="ETN67145.1"/>
    <property type="molecule type" value="Genomic_DNA"/>
</dbReference>
<dbReference type="OMA" id="NELLMLH"/>
<dbReference type="GO" id="GO:0007059">
    <property type="term" value="P:chromosome segregation"/>
    <property type="evidence" value="ECO:0007669"/>
    <property type="project" value="InterPro"/>
</dbReference>